<dbReference type="InterPro" id="IPR006162">
    <property type="entry name" value="Ppantetheine_attach_site"/>
</dbReference>
<dbReference type="Pfam" id="PF00550">
    <property type="entry name" value="PP-binding"/>
    <property type="match status" value="1"/>
</dbReference>
<dbReference type="SUPFAM" id="SSF53474">
    <property type="entry name" value="alpha/beta-Hydrolases"/>
    <property type="match status" value="1"/>
</dbReference>
<dbReference type="PROSITE" id="PS52019">
    <property type="entry name" value="PKS_MFAS_DH"/>
    <property type="match status" value="1"/>
</dbReference>
<feature type="active site" description="Proton donor; for dehydratase activity" evidence="9">
    <location>
        <position position="1136"/>
    </location>
</feature>
<dbReference type="Pfam" id="PF00109">
    <property type="entry name" value="ketoacyl-synt"/>
    <property type="match status" value="1"/>
</dbReference>
<dbReference type="EMBL" id="JACCHL010000001">
    <property type="protein sequence ID" value="NYH53932.1"/>
    <property type="molecule type" value="Genomic_DNA"/>
</dbReference>
<reference evidence="14 15" key="1">
    <citation type="submission" date="2020-07" db="EMBL/GenBank/DDBJ databases">
        <title>Sequencing the genomes of 1000 actinobacteria strains.</title>
        <authorList>
            <person name="Klenk H.-P."/>
        </authorList>
    </citation>
    <scope>NUCLEOTIDE SEQUENCE [LARGE SCALE GENOMIC DNA]</scope>
    <source>
        <strain evidence="14 15">DSM 45278</strain>
    </source>
</reference>
<dbReference type="Gene3D" id="3.40.366.10">
    <property type="entry name" value="Malonyl-Coenzyme A Acyl Carrier Protein, domain 2"/>
    <property type="match status" value="1"/>
</dbReference>
<dbReference type="InterPro" id="IPR032821">
    <property type="entry name" value="PKS_assoc"/>
</dbReference>
<dbReference type="Pfam" id="PF08659">
    <property type="entry name" value="KR"/>
    <property type="match status" value="1"/>
</dbReference>
<evidence type="ECO:0000313" key="14">
    <source>
        <dbReference type="EMBL" id="NYH53932.1"/>
    </source>
</evidence>
<dbReference type="SMART" id="SM00827">
    <property type="entry name" value="PKS_AT"/>
    <property type="match status" value="1"/>
</dbReference>
<dbReference type="SMART" id="SM00823">
    <property type="entry name" value="PKS_PP"/>
    <property type="match status" value="1"/>
</dbReference>
<comment type="caution">
    <text evidence="14">The sequence shown here is derived from an EMBL/GenBank/DDBJ whole genome shotgun (WGS) entry which is preliminary data.</text>
</comment>
<dbReference type="InterPro" id="IPR016039">
    <property type="entry name" value="Thiolase-like"/>
</dbReference>
<evidence type="ECO:0000256" key="4">
    <source>
        <dbReference type="ARBA" id="ARBA00022553"/>
    </source>
</evidence>
<evidence type="ECO:0000256" key="1">
    <source>
        <dbReference type="ARBA" id="ARBA00001957"/>
    </source>
</evidence>
<dbReference type="InterPro" id="IPR036291">
    <property type="entry name" value="NAD(P)-bd_dom_sf"/>
</dbReference>
<dbReference type="GO" id="GO:0006633">
    <property type="term" value="P:fatty acid biosynthetic process"/>
    <property type="evidence" value="ECO:0007669"/>
    <property type="project" value="TreeGrafter"/>
</dbReference>
<dbReference type="Gene3D" id="3.40.50.1820">
    <property type="entry name" value="alpha/beta hydrolase"/>
    <property type="match status" value="1"/>
</dbReference>
<dbReference type="SUPFAM" id="SSF53901">
    <property type="entry name" value="Thiolase-like"/>
    <property type="match status" value="1"/>
</dbReference>
<dbReference type="InterPro" id="IPR050091">
    <property type="entry name" value="PKS_NRPS_Biosynth_Enz"/>
</dbReference>
<dbReference type="InterPro" id="IPR014031">
    <property type="entry name" value="Ketoacyl_synth_C"/>
</dbReference>
<dbReference type="InterPro" id="IPR057326">
    <property type="entry name" value="KR_dom"/>
</dbReference>
<dbReference type="Pfam" id="PF08990">
    <property type="entry name" value="Docking"/>
    <property type="match status" value="1"/>
</dbReference>
<dbReference type="GO" id="GO:0004312">
    <property type="term" value="F:fatty acid synthase activity"/>
    <property type="evidence" value="ECO:0007669"/>
    <property type="project" value="TreeGrafter"/>
</dbReference>
<dbReference type="SUPFAM" id="SSF51735">
    <property type="entry name" value="NAD(P)-binding Rossmann-fold domains"/>
    <property type="match status" value="2"/>
</dbReference>
<dbReference type="InterPro" id="IPR001031">
    <property type="entry name" value="Thioesterase"/>
</dbReference>
<dbReference type="InterPro" id="IPR001227">
    <property type="entry name" value="Ac_transferase_dom_sf"/>
</dbReference>
<dbReference type="Pfam" id="PF16197">
    <property type="entry name" value="KAsynt_C_assoc"/>
    <property type="match status" value="1"/>
</dbReference>
<dbReference type="InterPro" id="IPR014030">
    <property type="entry name" value="Ketoacyl_synth_N"/>
</dbReference>
<dbReference type="Pfam" id="PF00698">
    <property type="entry name" value="Acyl_transf_1"/>
    <property type="match status" value="1"/>
</dbReference>
<dbReference type="PANTHER" id="PTHR43775">
    <property type="entry name" value="FATTY ACID SYNTHASE"/>
    <property type="match status" value="1"/>
</dbReference>
<name>A0A7Y9XDS7_9ACTN</name>
<dbReference type="Gene3D" id="3.10.129.110">
    <property type="entry name" value="Polyketide synthase dehydratase"/>
    <property type="match status" value="1"/>
</dbReference>
<dbReference type="InterPro" id="IPR042104">
    <property type="entry name" value="PKS_dehydratase_sf"/>
</dbReference>
<dbReference type="InterPro" id="IPR020806">
    <property type="entry name" value="PKS_PP-bd"/>
</dbReference>
<feature type="region of interest" description="C-terminal hotdog fold" evidence="9">
    <location>
        <begin position="1075"/>
        <end position="1213"/>
    </location>
</feature>
<dbReference type="CDD" id="cd00833">
    <property type="entry name" value="PKS"/>
    <property type="match status" value="1"/>
</dbReference>
<evidence type="ECO:0000256" key="3">
    <source>
        <dbReference type="ARBA" id="ARBA00022450"/>
    </source>
</evidence>
<dbReference type="SUPFAM" id="SSF47336">
    <property type="entry name" value="ACP-like"/>
    <property type="match status" value="1"/>
</dbReference>
<dbReference type="InterPro" id="IPR009081">
    <property type="entry name" value="PP-bd_ACP"/>
</dbReference>
<feature type="domain" description="Ketosynthase family 3 (KS3)" evidence="12">
    <location>
        <begin position="39"/>
        <end position="466"/>
    </location>
</feature>
<dbReference type="Pfam" id="PF00975">
    <property type="entry name" value="Thioesterase"/>
    <property type="match status" value="1"/>
</dbReference>
<dbReference type="PANTHER" id="PTHR43775:SF51">
    <property type="entry name" value="INACTIVE PHENOLPHTHIOCEROL SYNTHESIS POLYKETIDE SYNTHASE TYPE I PKS1-RELATED"/>
    <property type="match status" value="1"/>
</dbReference>
<dbReference type="FunFam" id="3.40.47.10:FF:000019">
    <property type="entry name" value="Polyketide synthase type I"/>
    <property type="match status" value="1"/>
</dbReference>
<dbReference type="RefSeq" id="WP_179810658.1">
    <property type="nucleotide sequence ID" value="NZ_JACCHL010000001.1"/>
</dbReference>
<evidence type="ECO:0000313" key="15">
    <source>
        <dbReference type="Proteomes" id="UP000584931"/>
    </source>
</evidence>
<dbReference type="SUPFAM" id="SSF52151">
    <property type="entry name" value="FabD/lysophospholipase-like"/>
    <property type="match status" value="1"/>
</dbReference>
<dbReference type="SMART" id="SM00822">
    <property type="entry name" value="PKS_KR"/>
    <property type="match status" value="1"/>
</dbReference>
<dbReference type="PROSITE" id="PS52004">
    <property type="entry name" value="KS3_2"/>
    <property type="match status" value="1"/>
</dbReference>
<keyword evidence="6" id="KW-0045">Antibiotic biosynthesis</keyword>
<dbReference type="InterPro" id="IPR013968">
    <property type="entry name" value="PKS_KR"/>
</dbReference>
<evidence type="ECO:0000256" key="9">
    <source>
        <dbReference type="PROSITE-ProRule" id="PRU01363"/>
    </source>
</evidence>
<feature type="region of interest" description="N-terminal hotdog fold" evidence="9">
    <location>
        <begin position="941"/>
        <end position="1064"/>
    </location>
</feature>
<dbReference type="FunFam" id="3.40.366.10:FF:000002">
    <property type="entry name" value="Probable polyketide synthase 2"/>
    <property type="match status" value="1"/>
</dbReference>
<dbReference type="InterPro" id="IPR049552">
    <property type="entry name" value="PKS_DH_N"/>
</dbReference>
<evidence type="ECO:0000256" key="6">
    <source>
        <dbReference type="ARBA" id="ARBA00023194"/>
    </source>
</evidence>
<dbReference type="InterPro" id="IPR014043">
    <property type="entry name" value="Acyl_transferase_dom"/>
</dbReference>
<protein>
    <submittedName>
        <fullName evidence="14">Acyl transferase domain-containing protein/NADP-dependent 3-hydroxy acid dehydrogenase YdfG/aryl carrier-like protein</fullName>
    </submittedName>
</protein>
<comment type="cofactor">
    <cofactor evidence="1">
        <name>pantetheine 4'-phosphate</name>
        <dbReference type="ChEBI" id="CHEBI:47942"/>
    </cofactor>
</comment>
<evidence type="ECO:0000256" key="10">
    <source>
        <dbReference type="SAM" id="MobiDB-lite"/>
    </source>
</evidence>
<evidence type="ECO:0000259" key="13">
    <source>
        <dbReference type="PROSITE" id="PS52019"/>
    </source>
</evidence>
<dbReference type="InterPro" id="IPR029058">
    <property type="entry name" value="AB_hydrolase_fold"/>
</dbReference>
<keyword evidence="7" id="KW-0511">Multifunctional enzyme</keyword>
<dbReference type="PROSITE" id="PS00012">
    <property type="entry name" value="PHOSPHOPANTETHEINE"/>
    <property type="match status" value="1"/>
</dbReference>
<dbReference type="PROSITE" id="PS50075">
    <property type="entry name" value="CARRIER"/>
    <property type="match status" value="1"/>
</dbReference>
<keyword evidence="8" id="KW-0012">Acyltransferase</keyword>
<dbReference type="InterPro" id="IPR036736">
    <property type="entry name" value="ACP-like_sf"/>
</dbReference>
<dbReference type="SMART" id="SM01294">
    <property type="entry name" value="PKS_PP_betabranch"/>
    <property type="match status" value="1"/>
</dbReference>
<evidence type="ECO:0000256" key="7">
    <source>
        <dbReference type="ARBA" id="ARBA00023268"/>
    </source>
</evidence>
<feature type="domain" description="PKS/mFAS DH" evidence="13">
    <location>
        <begin position="941"/>
        <end position="1213"/>
    </location>
</feature>
<dbReference type="InterPro" id="IPR055123">
    <property type="entry name" value="SpnB-like_Rossmann"/>
</dbReference>
<dbReference type="SMART" id="SM00825">
    <property type="entry name" value="PKS_KS"/>
    <property type="match status" value="1"/>
</dbReference>
<dbReference type="SMART" id="SM00826">
    <property type="entry name" value="PKS_DH"/>
    <property type="match status" value="1"/>
</dbReference>
<comment type="pathway">
    <text evidence="2">Antibiotic biosynthesis.</text>
</comment>
<dbReference type="GO" id="GO:0031177">
    <property type="term" value="F:phosphopantetheine binding"/>
    <property type="evidence" value="ECO:0007669"/>
    <property type="project" value="InterPro"/>
</dbReference>
<dbReference type="GO" id="GO:0033068">
    <property type="term" value="P:macrolide biosynthetic process"/>
    <property type="evidence" value="ECO:0007669"/>
    <property type="project" value="UniProtKB-ARBA"/>
</dbReference>
<feature type="active site" description="Proton acceptor; for dehydratase activity" evidence="9">
    <location>
        <position position="973"/>
    </location>
</feature>
<evidence type="ECO:0000256" key="2">
    <source>
        <dbReference type="ARBA" id="ARBA00004792"/>
    </source>
</evidence>
<dbReference type="InterPro" id="IPR020841">
    <property type="entry name" value="PKS_Beta-ketoAc_synthase_dom"/>
</dbReference>
<dbReference type="Pfam" id="PF22953">
    <property type="entry name" value="SpnB_Rossmann"/>
    <property type="match status" value="1"/>
</dbReference>
<dbReference type="Gene3D" id="3.40.50.720">
    <property type="entry name" value="NAD(P)-binding Rossmann-like Domain"/>
    <property type="match status" value="1"/>
</dbReference>
<feature type="domain" description="Carrier" evidence="11">
    <location>
        <begin position="1719"/>
        <end position="1794"/>
    </location>
</feature>
<dbReference type="InterPro" id="IPR016035">
    <property type="entry name" value="Acyl_Trfase/lysoPLipase"/>
</dbReference>
<dbReference type="Proteomes" id="UP000584931">
    <property type="component" value="Unassembled WGS sequence"/>
</dbReference>
<dbReference type="Pfam" id="PF02801">
    <property type="entry name" value="Ketoacyl-synt_C"/>
    <property type="match status" value="1"/>
</dbReference>
<sequence length="2086" mass="219896">MHNTEQGRPDERVVRALRDSIKDNERLREQNRRLAEAATEPIAITAMSCRYPGGVQSPEDLWELLLAERDTASAFPEDRGWDLDGLFDDDPDQPGRSYTRKASFLDDPAGFDAAFFGISPKEAQAMDPQQRLLLECSWEAVERSGADPTTLRGTRTGVFVGVVAVPYGPRAVDTTDGSEGHLVTGTAPSVAAGRISYTLGLEGPAVSYDTACSSSLTALHGAVAALRARECDRAVVGGVSVVTDPAVFAGLSGQRALSPDGRSKAFDADADGTGWSEGCGVLLVERLSDARRHGRPVLALVRGVAVNQDGASSGLTAPNGSAQRRVIQQALEAAGITADQVDAVEAHGTGTALGDPIEAEALIATYGRARTPDDPLRLGSLKSNIGHTVAAAGVSGVIKMVLSLRNERLPRTLHLREPTPRVDWSSGTVTPLTEALAWPRRQDRPRRGAVSSFGMSGTNAHAVLEEAPPREPLHDPDAAAPPAAGALVPWPVSGRGTAALAAQADRLADHLEAHPDLAPADVGHTLATARAVLSDRAVVLASDNDGFRGALRALAEGRDTDAVVRGRVREQAKTALVFPGQGSQWAGMAVSLMDTVPEFAECIDQCEKAFAPHVDWTLSSVLRGEPGEPGLDRIDVVQPVLFAVMVALADLWQAHGLRPSALVGHSQGEIAAAYVAGALSLEDAALIITTRSRLFTSLVGRGAMATLALSPDKAAARIEPWKGRVSIAVVNGPESVVVAGDREAVAEAADACEAEGIRTHRVVDGVAGHTSQVEELREDLLAALAGIRPRPARVPLYSTVTGGRIDGTALDADYWYRNLRQTVLFEPAVRALHDAGFSAFVEVSSHPVTAYGIQQTLEAEGDEASAVLHTLRREEGDYGHFLTALARAHVSGVAVDWTRAHAPHTPRTVDLPTYAFQRDRYWQAPGRTTDVSGAGADTSGHPFLGAAVDLPDGGGHLFTGQLSLRTFPWLADHAVGGTVLLPGAAHLDLVLHAAEYAGRLSVSELTLHAPLVLRPGTDTRIQVRVSGTGESGRRTVRVYARPADQPGEWTLHAEGTLTADADPPVTAATEPPPDAEALPVDGLYPDLARDGYGYGPAFQGLQAAWSHGDEVWADVRLPRGRREEADAFGLHPALLDAAQHAIALTGPRGGGRVRLPFAWTGVRLHAAGAGALRVYARPVGPDEYALTMTDPAGNPVLTAEALAVRPVDVARVEAEASRSRTRELYALGWSALDLPEAAAAPALAVLGPDTTGMTEALARAGTVVHPLTGLEQLRELPGEVTVLAPFAPSVHGADTPRAEADGEGPADSGPDIPEAASAELHRALALLQEWIDDDATDDHRLVVVTRGAVAVSPGEDVTDLVHTPLWGMLRTAQTEQPERFGLVDLDSSDTAAAVLTRALASGEPQVALRGATAHAPRLTRAAVPEEPASADIGDGTVLITGATGVLGSAVARRMVERHGARDLLLLSRRGGEAPGAGELAGGLVALGARVSFAACDAADADALAAVIDSVPAERPLRAVVHIAGTLDDGVLTALTPERMDGVLRPKVDAAHHLHRLTEHLNLSAFVLFSSAAGVLGSPGQANYAAANAFLDALAHHRRSRGLAAHSLSWGLWGTLGEMASHLEEADISRLRRLGMARTLTEEEGLDLLDAALACEEPHLVPLPLDLEGVRSRTARTGQLPPLFRSLVRPPRRRASATGAAAGPGSADALAAAGAEERESMLLELVSTRTAEVLGRPGGERLDPDQNFLEIGLDSLTAVELRNELRAATGLRLSPSVVLAHPTPVGLARHLLDELPAHDSSPAAVAAPSGTDPLEGAVPLFRESCRQGRIGDGIRMVQAAAHLRPFFSGPEDFGARARPITVARGPARPRLVCLPSLVMVSGLQEYARFGAGLQDRREVVVLPQPGFTAGDPLPRTPEAAVAVQALAVREAVGDEPYVLVSRSSGGWVTHDVAVLMEARGHGPEAVVLMDTPLPNDHTAFPIIQAGVLERETRFGLMDGTRVTAMGRYIQLYERWAPSPTAVPTLTVRPQKQMVDGRGEPIGGEDWRFDWPLPHDAVDVGGDHITMLEEHGVDTALAVHAWLEKYVG</sequence>
<dbReference type="SMART" id="SM00824">
    <property type="entry name" value="PKS_TE"/>
    <property type="match status" value="1"/>
</dbReference>
<organism evidence="14 15">
    <name type="scientific">Nocardiopsis sinuspersici</name>
    <dbReference type="NCBI Taxonomy" id="501010"/>
    <lineage>
        <taxon>Bacteria</taxon>
        <taxon>Bacillati</taxon>
        <taxon>Actinomycetota</taxon>
        <taxon>Actinomycetes</taxon>
        <taxon>Streptosporangiales</taxon>
        <taxon>Nocardiopsidaceae</taxon>
        <taxon>Nocardiopsis</taxon>
    </lineage>
</organism>
<keyword evidence="5 14" id="KW-0808">Transferase</keyword>
<dbReference type="InterPro" id="IPR015083">
    <property type="entry name" value="NorB/c/GfsB-D-like_docking"/>
</dbReference>
<dbReference type="InterPro" id="IPR049900">
    <property type="entry name" value="PKS_mFAS_DH"/>
</dbReference>
<gene>
    <name evidence="14" type="ORF">HNR06_003521</name>
</gene>
<dbReference type="Gene3D" id="3.40.47.10">
    <property type="match status" value="1"/>
</dbReference>
<dbReference type="InterPro" id="IPR016036">
    <property type="entry name" value="Malonyl_transacylase_ACP-bd"/>
</dbReference>
<proteinExistence type="predicted"/>
<dbReference type="InterPro" id="IPR049551">
    <property type="entry name" value="PKS_DH_C"/>
</dbReference>
<keyword evidence="4" id="KW-0597">Phosphoprotein</keyword>
<feature type="region of interest" description="Disordered" evidence="10">
    <location>
        <begin position="1289"/>
        <end position="1313"/>
    </location>
</feature>
<keyword evidence="3" id="KW-0596">Phosphopantetheine</keyword>
<evidence type="ECO:0000259" key="12">
    <source>
        <dbReference type="PROSITE" id="PS52004"/>
    </source>
</evidence>
<dbReference type="InterPro" id="IPR020807">
    <property type="entry name" value="PKS_DH"/>
</dbReference>
<accession>A0A7Y9XDS7</accession>
<dbReference type="Pfam" id="PF21089">
    <property type="entry name" value="PKS_DH_N"/>
    <property type="match status" value="1"/>
</dbReference>
<evidence type="ECO:0000259" key="11">
    <source>
        <dbReference type="PROSITE" id="PS50075"/>
    </source>
</evidence>
<dbReference type="Pfam" id="PF14765">
    <property type="entry name" value="PS-DH"/>
    <property type="match status" value="1"/>
</dbReference>
<dbReference type="CDD" id="cd08956">
    <property type="entry name" value="KR_3_FAS_SDR_x"/>
    <property type="match status" value="1"/>
</dbReference>
<dbReference type="SUPFAM" id="SSF55048">
    <property type="entry name" value="Probable ACP-binding domain of malonyl-CoA ACP transacylase"/>
    <property type="match status" value="1"/>
</dbReference>
<dbReference type="Gene3D" id="1.10.1200.10">
    <property type="entry name" value="ACP-like"/>
    <property type="match status" value="1"/>
</dbReference>
<dbReference type="InterPro" id="IPR020802">
    <property type="entry name" value="TesA-like"/>
</dbReference>
<evidence type="ECO:0000256" key="5">
    <source>
        <dbReference type="ARBA" id="ARBA00022679"/>
    </source>
</evidence>
<evidence type="ECO:0000256" key="8">
    <source>
        <dbReference type="ARBA" id="ARBA00023315"/>
    </source>
</evidence>
<dbReference type="Gene3D" id="3.30.70.3290">
    <property type="match status" value="1"/>
</dbReference>